<dbReference type="SUPFAM" id="SSF81296">
    <property type="entry name" value="E set domains"/>
    <property type="match status" value="1"/>
</dbReference>
<protein>
    <recommendedName>
        <fullName evidence="1">IPT/TIG domain-containing protein</fullName>
    </recommendedName>
</protein>
<dbReference type="AlphaFoldDB" id="X1I7P8"/>
<dbReference type="EMBL" id="BARU01029300">
    <property type="protein sequence ID" value="GAH65310.1"/>
    <property type="molecule type" value="Genomic_DNA"/>
</dbReference>
<dbReference type="InterPro" id="IPR002909">
    <property type="entry name" value="IPT_dom"/>
</dbReference>
<evidence type="ECO:0000313" key="2">
    <source>
        <dbReference type="EMBL" id="GAH65310.1"/>
    </source>
</evidence>
<proteinExistence type="predicted"/>
<reference evidence="2" key="1">
    <citation type="journal article" date="2014" name="Front. Microbiol.">
        <title>High frequency of phylogenetically diverse reductive dehalogenase-homologous genes in deep subseafloor sedimentary metagenomes.</title>
        <authorList>
            <person name="Kawai M."/>
            <person name="Futagami T."/>
            <person name="Toyoda A."/>
            <person name="Takaki Y."/>
            <person name="Nishi S."/>
            <person name="Hori S."/>
            <person name="Arai W."/>
            <person name="Tsubouchi T."/>
            <person name="Morono Y."/>
            <person name="Uchiyama I."/>
            <person name="Ito T."/>
            <person name="Fujiyama A."/>
            <person name="Inagaki F."/>
            <person name="Takami H."/>
        </authorList>
    </citation>
    <scope>NUCLEOTIDE SEQUENCE</scope>
    <source>
        <strain evidence="2">Expedition CK06-06</strain>
    </source>
</reference>
<dbReference type="Gene3D" id="2.60.40.10">
    <property type="entry name" value="Immunoglobulins"/>
    <property type="match status" value="1"/>
</dbReference>
<dbReference type="InterPro" id="IPR013783">
    <property type="entry name" value="Ig-like_fold"/>
</dbReference>
<dbReference type="Pfam" id="PF01833">
    <property type="entry name" value="TIG"/>
    <property type="match status" value="1"/>
</dbReference>
<feature type="domain" description="IPT/TIG" evidence="1">
    <location>
        <begin position="35"/>
        <end position="67"/>
    </location>
</feature>
<name>X1I7P8_9ZZZZ</name>
<accession>X1I7P8</accession>
<comment type="caution">
    <text evidence="2">The sequence shown here is derived from an EMBL/GenBank/DDBJ whole genome shotgun (WGS) entry which is preliminary data.</text>
</comment>
<dbReference type="InterPro" id="IPR014756">
    <property type="entry name" value="Ig_E-set"/>
</dbReference>
<evidence type="ECO:0000259" key="1">
    <source>
        <dbReference type="Pfam" id="PF01833"/>
    </source>
</evidence>
<gene>
    <name evidence="2" type="ORF">S03H2_46631</name>
</gene>
<feature type="non-terminal residue" evidence="2">
    <location>
        <position position="82"/>
    </location>
</feature>
<organism evidence="2">
    <name type="scientific">marine sediment metagenome</name>
    <dbReference type="NCBI Taxonomy" id="412755"/>
    <lineage>
        <taxon>unclassified sequences</taxon>
        <taxon>metagenomes</taxon>
        <taxon>ecological metagenomes</taxon>
    </lineage>
</organism>
<sequence length="82" mass="8614">MKHGKIFRILVIALILPLLSVVIPSTPVLAAPAISVSPTSGAIGTLVTLTGTNFESYRGDDIFIFFDSVEFAGSPLVVPQEG</sequence>